<sequence>MTWISDVPAWTAQYLPALLRGLGYTVIAVVISGIVGSLVGMVLGLAATSPLPPARWISNIYTSIIRGIPPLIILFFMFFALPILFPLLTFSPAFTAILGLSIYAAAYVGEIFRGSINAIPQGQSEAAEALGMGYFVKFRYVIVPQAMRIVLPSGMGFLISLVKASALASAIQYAELTKEANIISTINNQPLVVFLVAAALYFVISYPMALLGRWWERKLA</sequence>
<feature type="transmembrane region" description="Helical" evidence="8">
    <location>
        <begin position="22"/>
        <end position="47"/>
    </location>
</feature>
<evidence type="ECO:0000256" key="6">
    <source>
        <dbReference type="ARBA" id="ARBA00022989"/>
    </source>
</evidence>
<keyword evidence="7 8" id="KW-0472">Membrane</keyword>
<dbReference type="InterPro" id="IPR043429">
    <property type="entry name" value="ArtM/GltK/GlnP/TcyL/YhdX-like"/>
</dbReference>
<dbReference type="Gene3D" id="1.10.3720.10">
    <property type="entry name" value="MetI-like"/>
    <property type="match status" value="1"/>
</dbReference>
<dbReference type="NCBIfam" id="TIGR01726">
    <property type="entry name" value="HEQRo_perm_3TM"/>
    <property type="match status" value="1"/>
</dbReference>
<proteinExistence type="inferred from homology"/>
<dbReference type="GO" id="GO:0006865">
    <property type="term" value="P:amino acid transport"/>
    <property type="evidence" value="ECO:0007669"/>
    <property type="project" value="UniProtKB-KW"/>
</dbReference>
<accession>A0A7Z0D526</accession>
<dbReference type="PROSITE" id="PS50928">
    <property type="entry name" value="ABC_TM1"/>
    <property type="match status" value="1"/>
</dbReference>
<gene>
    <name evidence="10" type="ORF">BJY26_003350</name>
</gene>
<name>A0A7Z0D526_9MICO</name>
<dbReference type="GO" id="GO:0043190">
    <property type="term" value="C:ATP-binding cassette (ABC) transporter complex"/>
    <property type="evidence" value="ECO:0007669"/>
    <property type="project" value="InterPro"/>
</dbReference>
<keyword evidence="3" id="KW-1003">Cell membrane</keyword>
<keyword evidence="4 8" id="KW-0812">Transmembrane</keyword>
<feature type="transmembrane region" description="Helical" evidence="8">
    <location>
        <begin position="149"/>
        <end position="171"/>
    </location>
</feature>
<evidence type="ECO:0000259" key="9">
    <source>
        <dbReference type="PROSITE" id="PS50928"/>
    </source>
</evidence>
<organism evidence="10 11">
    <name type="scientific">Spelaeicoccus albus</name>
    <dbReference type="NCBI Taxonomy" id="1280376"/>
    <lineage>
        <taxon>Bacteria</taxon>
        <taxon>Bacillati</taxon>
        <taxon>Actinomycetota</taxon>
        <taxon>Actinomycetes</taxon>
        <taxon>Micrococcales</taxon>
        <taxon>Brevibacteriaceae</taxon>
        <taxon>Spelaeicoccus</taxon>
    </lineage>
</organism>
<comment type="caution">
    <text evidence="10">The sequence shown here is derived from an EMBL/GenBank/DDBJ whole genome shotgun (WGS) entry which is preliminary data.</text>
</comment>
<comment type="subcellular location">
    <subcellularLocation>
        <location evidence="1 8">Cell membrane</location>
        <topology evidence="1 8">Multi-pass membrane protein</topology>
    </subcellularLocation>
</comment>
<evidence type="ECO:0000256" key="3">
    <source>
        <dbReference type="ARBA" id="ARBA00022475"/>
    </source>
</evidence>
<evidence type="ECO:0000256" key="2">
    <source>
        <dbReference type="ARBA" id="ARBA00022448"/>
    </source>
</evidence>
<keyword evidence="2 8" id="KW-0813">Transport</keyword>
<evidence type="ECO:0000256" key="7">
    <source>
        <dbReference type="ARBA" id="ARBA00023136"/>
    </source>
</evidence>
<comment type="similarity">
    <text evidence="8">Belongs to the binding-protein-dependent transport system permease family.</text>
</comment>
<keyword evidence="6 8" id="KW-1133">Transmembrane helix</keyword>
<evidence type="ECO:0000256" key="5">
    <source>
        <dbReference type="ARBA" id="ARBA00022970"/>
    </source>
</evidence>
<dbReference type="InterPro" id="IPR000515">
    <property type="entry name" value="MetI-like"/>
</dbReference>
<dbReference type="PANTHER" id="PTHR30614:SF0">
    <property type="entry name" value="L-CYSTINE TRANSPORT SYSTEM PERMEASE PROTEIN TCYL"/>
    <property type="match status" value="1"/>
</dbReference>
<dbReference type="CDD" id="cd06261">
    <property type="entry name" value="TM_PBP2"/>
    <property type="match status" value="1"/>
</dbReference>
<dbReference type="RefSeq" id="WP_179429322.1">
    <property type="nucleotide sequence ID" value="NZ_JACBZP010000001.1"/>
</dbReference>
<dbReference type="Proteomes" id="UP000539111">
    <property type="component" value="Unassembled WGS sequence"/>
</dbReference>
<dbReference type="EMBL" id="JACBZP010000001">
    <property type="protein sequence ID" value="NYI69044.1"/>
    <property type="molecule type" value="Genomic_DNA"/>
</dbReference>
<dbReference type="SUPFAM" id="SSF161098">
    <property type="entry name" value="MetI-like"/>
    <property type="match status" value="1"/>
</dbReference>
<protein>
    <submittedName>
        <fullName evidence="10">Polar amino acid transport system permease protein</fullName>
    </submittedName>
</protein>
<keyword evidence="5" id="KW-0029">Amino-acid transport</keyword>
<feature type="transmembrane region" description="Helical" evidence="8">
    <location>
        <begin position="191"/>
        <end position="211"/>
    </location>
</feature>
<feature type="transmembrane region" description="Helical" evidence="8">
    <location>
        <begin position="68"/>
        <end position="87"/>
    </location>
</feature>
<dbReference type="PANTHER" id="PTHR30614">
    <property type="entry name" value="MEMBRANE COMPONENT OF AMINO ACID ABC TRANSPORTER"/>
    <property type="match status" value="1"/>
</dbReference>
<dbReference type="InterPro" id="IPR010065">
    <property type="entry name" value="AA_ABC_transptr_permease_3TM"/>
</dbReference>
<evidence type="ECO:0000256" key="1">
    <source>
        <dbReference type="ARBA" id="ARBA00004651"/>
    </source>
</evidence>
<feature type="transmembrane region" description="Helical" evidence="8">
    <location>
        <begin position="93"/>
        <end position="112"/>
    </location>
</feature>
<evidence type="ECO:0000256" key="4">
    <source>
        <dbReference type="ARBA" id="ARBA00022692"/>
    </source>
</evidence>
<dbReference type="AlphaFoldDB" id="A0A7Z0D526"/>
<evidence type="ECO:0000313" key="11">
    <source>
        <dbReference type="Proteomes" id="UP000539111"/>
    </source>
</evidence>
<evidence type="ECO:0000313" key="10">
    <source>
        <dbReference type="EMBL" id="NYI69044.1"/>
    </source>
</evidence>
<dbReference type="GO" id="GO:0022857">
    <property type="term" value="F:transmembrane transporter activity"/>
    <property type="evidence" value="ECO:0007669"/>
    <property type="project" value="InterPro"/>
</dbReference>
<reference evidence="10 11" key="1">
    <citation type="submission" date="2020-07" db="EMBL/GenBank/DDBJ databases">
        <title>Sequencing the genomes of 1000 actinobacteria strains.</title>
        <authorList>
            <person name="Klenk H.-P."/>
        </authorList>
    </citation>
    <scope>NUCLEOTIDE SEQUENCE [LARGE SCALE GENOMIC DNA]</scope>
    <source>
        <strain evidence="10 11">DSM 26341</strain>
    </source>
</reference>
<feature type="domain" description="ABC transmembrane type-1" evidence="9">
    <location>
        <begin position="22"/>
        <end position="212"/>
    </location>
</feature>
<dbReference type="InterPro" id="IPR035906">
    <property type="entry name" value="MetI-like_sf"/>
</dbReference>
<evidence type="ECO:0000256" key="8">
    <source>
        <dbReference type="RuleBase" id="RU363032"/>
    </source>
</evidence>
<dbReference type="Pfam" id="PF00528">
    <property type="entry name" value="BPD_transp_1"/>
    <property type="match status" value="1"/>
</dbReference>
<keyword evidence="11" id="KW-1185">Reference proteome</keyword>